<reference evidence="1" key="1">
    <citation type="journal article" date="2020" name="Nat. Genet.">
        <title>Genomic diversifications of five Gossypium allopolyploid species and their impact on cotton improvement.</title>
        <authorList>
            <person name="Chen Z.J."/>
            <person name="Sreedasyam A."/>
            <person name="Ando A."/>
            <person name="Song Q."/>
            <person name="De Santiago L.M."/>
            <person name="Hulse-Kemp A.M."/>
            <person name="Ding M."/>
            <person name="Ye W."/>
            <person name="Kirkbride R.C."/>
            <person name="Jenkins J."/>
            <person name="Plott C."/>
            <person name="Lovell J."/>
            <person name="Lin Y.M."/>
            <person name="Vaughn R."/>
            <person name="Liu B."/>
            <person name="Simpson S."/>
            <person name="Scheffler B.E."/>
            <person name="Wen L."/>
            <person name="Saski C.A."/>
            <person name="Grover C.E."/>
            <person name="Hu G."/>
            <person name="Conover J.L."/>
            <person name="Carlson J.W."/>
            <person name="Shu S."/>
            <person name="Boston L.B."/>
            <person name="Williams M."/>
            <person name="Peterson D.G."/>
            <person name="McGee K."/>
            <person name="Jones D.C."/>
            <person name="Wendel J.F."/>
            <person name="Stelly D.M."/>
            <person name="Grimwood J."/>
            <person name="Schmutz J."/>
        </authorList>
    </citation>
    <scope>NUCLEOTIDE SEQUENCE [LARGE SCALE GENOMIC DNA]</scope>
    <source>
        <strain evidence="1">cv. TM-1</strain>
    </source>
</reference>
<reference evidence="2" key="2">
    <citation type="submission" date="2025-08" db="UniProtKB">
        <authorList>
            <consortium name="RefSeq"/>
        </authorList>
    </citation>
    <scope>IDENTIFICATION</scope>
</reference>
<protein>
    <recommendedName>
        <fullName evidence="3">Retrotransposon gag domain-containing protein</fullName>
    </recommendedName>
</protein>
<organism evidence="1 2">
    <name type="scientific">Gossypium hirsutum</name>
    <name type="common">Upland cotton</name>
    <name type="synonym">Gossypium mexicanum</name>
    <dbReference type="NCBI Taxonomy" id="3635"/>
    <lineage>
        <taxon>Eukaryota</taxon>
        <taxon>Viridiplantae</taxon>
        <taxon>Streptophyta</taxon>
        <taxon>Embryophyta</taxon>
        <taxon>Tracheophyta</taxon>
        <taxon>Spermatophyta</taxon>
        <taxon>Magnoliopsida</taxon>
        <taxon>eudicotyledons</taxon>
        <taxon>Gunneridae</taxon>
        <taxon>Pentapetalae</taxon>
        <taxon>rosids</taxon>
        <taxon>malvids</taxon>
        <taxon>Malvales</taxon>
        <taxon>Malvaceae</taxon>
        <taxon>Malvoideae</taxon>
        <taxon>Gossypium</taxon>
    </lineage>
</organism>
<evidence type="ECO:0008006" key="3">
    <source>
        <dbReference type="Google" id="ProtNLM"/>
    </source>
</evidence>
<dbReference type="Pfam" id="PF14223">
    <property type="entry name" value="Retrotran_gag_2"/>
    <property type="match status" value="1"/>
</dbReference>
<name>A0ABM2ZFC1_GOSHI</name>
<dbReference type="PANTHER" id="PTHR47481">
    <property type="match status" value="1"/>
</dbReference>
<dbReference type="Proteomes" id="UP000818029">
    <property type="component" value="Chromosome A13"/>
</dbReference>
<evidence type="ECO:0000313" key="2">
    <source>
        <dbReference type="RefSeq" id="XP_040941313.1"/>
    </source>
</evidence>
<sequence length="558" mass="60001">MASADSAYGEPSSGVFAAGRVTTVLPRHEVVKLDEGTYLQWRKQVKLIVNGYGLAGFLDGTVAPPSRFIALPDGSRAPNPAAQVFTQQDQLLMSWLLSTVTSSHQSSFDDACTACDIWSMADNLFTADTGAKQSRIRHELHSLKKGNLSIKAYVARIKDLCSMLDASGSRISDEEKIEVVLAGLPSEFEAVISSARLSPVVLPLQRLVDALVDCESRQDRVLQEVSLNANLVENELSVEGAGRGGRASVRGRGRFIRSRVQCQICSRFGHVAQKCYYRYHRDSNEMSGVEGCDSGTFVQNGDEQMVAPLQKSQRIFYGQGSHAGQNRYVSQNVCAGMQNRSLPRGPHVSNAQNDAYKPSLSKFGHDAGQGYSGDTLHGFTTGNGQWRGYSGNKSHGQNVQFNDGPNVQHSSHGPNVQFNAGPNFVPSSNFVQLDQDDPGSPEPIGDGLGVGGPVLKFTKPRARVYTGSNPCIGLPRLGDLYASDYSDPSVSDSHVNTAQLASSTGNDDSYIPVCGGTTSWYPDSGASHHVCRDVSDLRNVTPYSGYGDSGDIADGPHS</sequence>
<accession>A0ABM2ZFC1</accession>
<proteinExistence type="predicted"/>
<keyword evidence="1" id="KW-1185">Reference proteome</keyword>
<dbReference type="GeneID" id="121212504"/>
<dbReference type="PANTHER" id="PTHR47481:SF10">
    <property type="entry name" value="COPIA-LIKE POLYPROTEIN_RETROTRANSPOSON"/>
    <property type="match status" value="1"/>
</dbReference>
<evidence type="ECO:0000313" key="1">
    <source>
        <dbReference type="Proteomes" id="UP000818029"/>
    </source>
</evidence>
<dbReference type="RefSeq" id="XP_040941313.1">
    <property type="nucleotide sequence ID" value="XM_041085379.1"/>
</dbReference>
<gene>
    <name evidence="2" type="primary">LOC121212504</name>
</gene>